<evidence type="ECO:0000256" key="15">
    <source>
        <dbReference type="RuleBase" id="RU004996"/>
    </source>
</evidence>
<keyword evidence="19" id="KW-1185">Reference proteome</keyword>
<organism evidence="18 19">
    <name type="scientific">Hyphopichia burtonii NRRL Y-1933</name>
    <dbReference type="NCBI Taxonomy" id="984485"/>
    <lineage>
        <taxon>Eukaryota</taxon>
        <taxon>Fungi</taxon>
        <taxon>Dikarya</taxon>
        <taxon>Ascomycota</taxon>
        <taxon>Saccharomycotina</taxon>
        <taxon>Pichiomycetes</taxon>
        <taxon>Debaryomycetaceae</taxon>
        <taxon>Hyphopichia</taxon>
    </lineage>
</organism>
<dbReference type="CDD" id="cd02012">
    <property type="entry name" value="TPP_TK"/>
    <property type="match status" value="1"/>
</dbReference>
<keyword evidence="5 15" id="KW-0808">Transferase</keyword>
<comment type="cofactor">
    <cofactor evidence="13">
        <name>Mg(2+)</name>
        <dbReference type="ChEBI" id="CHEBI:18420"/>
    </cofactor>
    <text evidence="13">Binds 1 Mg(2+) ion per subunit. Can also utilize other divalent metal cations, such as Ca(2+), Mn(2+) and Co(2+).</text>
</comment>
<keyword evidence="16" id="KW-0812">Transmembrane</keyword>
<dbReference type="GO" id="GO:0005634">
    <property type="term" value="C:nucleus"/>
    <property type="evidence" value="ECO:0007669"/>
    <property type="project" value="TreeGrafter"/>
</dbReference>
<feature type="binding site" evidence="11">
    <location>
        <position position="262"/>
    </location>
    <ligand>
        <name>substrate</name>
    </ligand>
</feature>
<feature type="binding site" evidence="12">
    <location>
        <position position="186"/>
    </location>
    <ligand>
        <name>thiamine diphosphate</name>
        <dbReference type="ChEBI" id="CHEBI:58937"/>
    </ligand>
</feature>
<dbReference type="SMART" id="SM00861">
    <property type="entry name" value="Transket_pyr"/>
    <property type="match status" value="1"/>
</dbReference>
<evidence type="ECO:0000256" key="3">
    <source>
        <dbReference type="ARBA" id="ARBA00011738"/>
    </source>
</evidence>
<dbReference type="PROSITE" id="PS00802">
    <property type="entry name" value="TRANSKETOLASE_2"/>
    <property type="match status" value="1"/>
</dbReference>
<dbReference type="GO" id="GO:0006098">
    <property type="term" value="P:pentose-phosphate shunt"/>
    <property type="evidence" value="ECO:0007669"/>
    <property type="project" value="TreeGrafter"/>
</dbReference>
<feature type="binding site" evidence="12">
    <location>
        <position position="443"/>
    </location>
    <ligand>
        <name>thiamine diphosphate</name>
        <dbReference type="ChEBI" id="CHEBI:58937"/>
    </ligand>
</feature>
<evidence type="ECO:0000256" key="13">
    <source>
        <dbReference type="PIRSR" id="PIRSR605478-4"/>
    </source>
</evidence>
<comment type="catalytic activity">
    <reaction evidence="9 15">
        <text>D-sedoheptulose 7-phosphate + D-glyceraldehyde 3-phosphate = aldehydo-D-ribose 5-phosphate + D-xylulose 5-phosphate</text>
        <dbReference type="Rhea" id="RHEA:10508"/>
        <dbReference type="ChEBI" id="CHEBI:57483"/>
        <dbReference type="ChEBI" id="CHEBI:57737"/>
        <dbReference type="ChEBI" id="CHEBI:58273"/>
        <dbReference type="ChEBI" id="CHEBI:59776"/>
        <dbReference type="EC" id="2.2.1.1"/>
    </reaction>
</comment>
<feature type="binding site" evidence="13">
    <location>
        <position position="188"/>
    </location>
    <ligand>
        <name>Mg(2+)</name>
        <dbReference type="ChEBI" id="CHEBI:18420"/>
    </ligand>
</feature>
<feature type="transmembrane region" description="Helical" evidence="16">
    <location>
        <begin position="61"/>
        <end position="81"/>
    </location>
</feature>
<feature type="binding site" evidence="11">
    <location>
        <position position="357"/>
    </location>
    <ligand>
        <name>substrate</name>
    </ligand>
</feature>
<comment type="cofactor">
    <cofactor evidence="12">
        <name>thiamine diphosphate</name>
        <dbReference type="ChEBI" id="CHEBI:58937"/>
    </cofactor>
    <text evidence="12">Binds 1 thiamine pyrophosphate per subunit. During the reaction, the substrate forms a covalent intermediate with the cofactor.</text>
</comment>
<reference evidence="19" key="1">
    <citation type="submission" date="2016-05" db="EMBL/GenBank/DDBJ databases">
        <title>Comparative genomics of biotechnologically important yeasts.</title>
        <authorList>
            <consortium name="DOE Joint Genome Institute"/>
            <person name="Riley R."/>
            <person name="Haridas S."/>
            <person name="Wolfe K.H."/>
            <person name="Lopes M.R."/>
            <person name="Hittinger C.T."/>
            <person name="Goker M."/>
            <person name="Salamov A."/>
            <person name="Wisecaver J."/>
            <person name="Long T.M."/>
            <person name="Aerts A.L."/>
            <person name="Barry K."/>
            <person name="Choi C."/>
            <person name="Clum A."/>
            <person name="Coughlan A.Y."/>
            <person name="Deshpande S."/>
            <person name="Douglass A.P."/>
            <person name="Hanson S.J."/>
            <person name="Klenk H.-P."/>
            <person name="Labutti K."/>
            <person name="Lapidus A."/>
            <person name="Lindquist E."/>
            <person name="Lipzen A."/>
            <person name="Meier-Kolthoff J.P."/>
            <person name="Ohm R.A."/>
            <person name="Otillar R.P."/>
            <person name="Pangilinan J."/>
            <person name="Peng Y."/>
            <person name="Rokas A."/>
            <person name="Rosa C.A."/>
            <person name="Scheuner C."/>
            <person name="Sibirny A.A."/>
            <person name="Slot J.C."/>
            <person name="Stielow J.B."/>
            <person name="Sun H."/>
            <person name="Kurtzman C.P."/>
            <person name="Blackwell M."/>
            <person name="Grigoriev I.V."/>
            <person name="Jeffries T.W."/>
        </authorList>
    </citation>
    <scope>NUCLEOTIDE SEQUENCE [LARGE SCALE GENOMIC DNA]</scope>
    <source>
        <strain evidence="19">NRRL Y-1933</strain>
    </source>
</reference>
<dbReference type="Proteomes" id="UP000095085">
    <property type="component" value="Unassembled WGS sequence"/>
</dbReference>
<feature type="active site" description="Proton donor" evidence="10">
    <location>
        <position position="416"/>
    </location>
</feature>
<feature type="binding site" evidence="11">
    <location>
        <position position="384"/>
    </location>
    <ligand>
        <name>substrate</name>
    </ligand>
</feature>
<keyword evidence="15" id="KW-0106">Calcium</keyword>
<dbReference type="Pfam" id="PF02779">
    <property type="entry name" value="Transket_pyr"/>
    <property type="match status" value="1"/>
</dbReference>
<feature type="domain" description="Transketolase-like pyrimidine-binding" evidence="17">
    <location>
        <begin position="354"/>
        <end position="531"/>
    </location>
</feature>
<protein>
    <recommendedName>
        <fullName evidence="4 15">Transketolase</fullName>
        <ecNumber evidence="4 15">2.2.1.1</ecNumber>
    </recommendedName>
</protein>
<evidence type="ECO:0000313" key="19">
    <source>
        <dbReference type="Proteomes" id="UP000095085"/>
    </source>
</evidence>
<feature type="binding site" evidence="11">
    <location>
        <position position="479"/>
    </location>
    <ligand>
        <name>substrate</name>
    </ligand>
</feature>
<keyword evidence="16" id="KW-1133">Transmembrane helix</keyword>
<dbReference type="PANTHER" id="PTHR43522:SF2">
    <property type="entry name" value="TRANSKETOLASE 1-RELATED"/>
    <property type="match status" value="1"/>
</dbReference>
<feature type="binding site" evidence="12">
    <location>
        <begin position="115"/>
        <end position="117"/>
    </location>
    <ligand>
        <name>thiamine diphosphate</name>
        <dbReference type="ChEBI" id="CHEBI:58937"/>
    </ligand>
</feature>
<feature type="binding site" evidence="11">
    <location>
        <position position="526"/>
    </location>
    <ligand>
        <name>substrate</name>
    </ligand>
</feature>
<dbReference type="SUPFAM" id="SSF52518">
    <property type="entry name" value="Thiamin diphosphate-binding fold (THDP-binding)"/>
    <property type="match status" value="2"/>
</dbReference>
<gene>
    <name evidence="18" type="ORF">HYPBUDRAFT_153367</name>
</gene>
<dbReference type="NCBIfam" id="TIGR00232">
    <property type="entry name" value="tktlase_bact"/>
    <property type="match status" value="1"/>
</dbReference>
<dbReference type="GO" id="GO:0005829">
    <property type="term" value="C:cytosol"/>
    <property type="evidence" value="ECO:0007669"/>
    <property type="project" value="TreeGrafter"/>
</dbReference>
<comment type="cofactor">
    <cofactor evidence="15">
        <name>Mg(2+)</name>
        <dbReference type="ChEBI" id="CHEBI:18420"/>
    </cofactor>
    <cofactor evidence="15">
        <name>Ca(2+)</name>
        <dbReference type="ChEBI" id="CHEBI:29108"/>
    </cofactor>
    <cofactor evidence="15">
        <name>Mn(2+)</name>
        <dbReference type="ChEBI" id="CHEBI:29035"/>
    </cofactor>
    <cofactor evidence="15">
        <name>Co(2+)</name>
        <dbReference type="ChEBI" id="CHEBI:48828"/>
    </cofactor>
    <text evidence="15">Binds 1 Mg(2+) ion per subunit. Can also utilize other divalent metal cations, such as Ca(2+), Mn(2+) and Co(2+).</text>
</comment>
<dbReference type="GeneID" id="30996059"/>
<dbReference type="PROSITE" id="PS00801">
    <property type="entry name" value="TRANSKETOLASE_1"/>
    <property type="match status" value="1"/>
</dbReference>
<dbReference type="InterPro" id="IPR020826">
    <property type="entry name" value="Transketolase_BS"/>
</dbReference>
<keyword evidence="7 13" id="KW-0460">Magnesium</keyword>
<dbReference type="Pfam" id="PF22613">
    <property type="entry name" value="Transketolase_C_1"/>
    <property type="match status" value="1"/>
</dbReference>
<evidence type="ECO:0000256" key="4">
    <source>
        <dbReference type="ARBA" id="ARBA00013152"/>
    </source>
</evidence>
<evidence type="ECO:0000256" key="1">
    <source>
        <dbReference type="ARBA" id="ARBA00001941"/>
    </source>
</evidence>
<dbReference type="FunFam" id="3.40.50.920:FF:000003">
    <property type="entry name" value="Transketolase"/>
    <property type="match status" value="1"/>
</dbReference>
<feature type="binding site" evidence="13">
    <location>
        <position position="156"/>
    </location>
    <ligand>
        <name>Mg(2+)</name>
        <dbReference type="ChEBI" id="CHEBI:18420"/>
    </ligand>
</feature>
<dbReference type="STRING" id="984485.A0A1E4RHB5"/>
<comment type="subunit">
    <text evidence="3 15">Homodimer.</text>
</comment>
<dbReference type="CDD" id="cd07033">
    <property type="entry name" value="TPP_PYR_DXS_TK_like"/>
    <property type="match status" value="1"/>
</dbReference>
<dbReference type="InterPro" id="IPR005475">
    <property type="entry name" value="Transketolase-like_Pyr-bd"/>
</dbReference>
<evidence type="ECO:0000256" key="11">
    <source>
        <dbReference type="PIRSR" id="PIRSR605478-2"/>
    </source>
</evidence>
<evidence type="ECO:0000256" key="14">
    <source>
        <dbReference type="PIRSR" id="PIRSR605478-5"/>
    </source>
</evidence>
<feature type="binding site" evidence="12">
    <location>
        <position position="262"/>
    </location>
    <ligand>
        <name>thiamine diphosphate</name>
        <dbReference type="ChEBI" id="CHEBI:58937"/>
    </ligand>
</feature>
<evidence type="ECO:0000256" key="8">
    <source>
        <dbReference type="ARBA" id="ARBA00023052"/>
    </source>
</evidence>
<dbReference type="InterPro" id="IPR009014">
    <property type="entry name" value="Transketo_C/PFOR_II"/>
</dbReference>
<dbReference type="FunFam" id="3.40.50.970:FF:000004">
    <property type="entry name" value="Transketolase"/>
    <property type="match status" value="1"/>
</dbReference>
<dbReference type="InterPro" id="IPR033247">
    <property type="entry name" value="Transketolase_fam"/>
</dbReference>
<evidence type="ECO:0000259" key="17">
    <source>
        <dbReference type="SMART" id="SM00861"/>
    </source>
</evidence>
<comment type="cofactor">
    <cofactor evidence="1">
        <name>Co(2+)</name>
        <dbReference type="ChEBI" id="CHEBI:48828"/>
    </cofactor>
</comment>
<evidence type="ECO:0000313" key="18">
    <source>
        <dbReference type="EMBL" id="ODV66611.1"/>
    </source>
</evidence>
<evidence type="ECO:0000256" key="12">
    <source>
        <dbReference type="PIRSR" id="PIRSR605478-3"/>
    </source>
</evidence>
<comment type="similarity">
    <text evidence="2 15">Belongs to the transketolase family.</text>
</comment>
<feature type="binding site" evidence="11">
    <location>
        <position position="28"/>
    </location>
    <ligand>
        <name>substrate</name>
    </ligand>
</feature>
<dbReference type="Gene3D" id="3.40.50.920">
    <property type="match status" value="1"/>
</dbReference>
<evidence type="ECO:0000256" key="7">
    <source>
        <dbReference type="ARBA" id="ARBA00022842"/>
    </source>
</evidence>
<dbReference type="InterPro" id="IPR055152">
    <property type="entry name" value="Transketolase-like_C_2"/>
</dbReference>
<accession>A0A1E4RHB5</accession>
<dbReference type="GO" id="GO:0046872">
    <property type="term" value="F:metal ion binding"/>
    <property type="evidence" value="ECO:0007669"/>
    <property type="project" value="UniProtKB-KW"/>
</dbReference>
<dbReference type="GO" id="GO:0004802">
    <property type="term" value="F:transketolase activity"/>
    <property type="evidence" value="ECO:0007669"/>
    <property type="project" value="UniProtKB-EC"/>
</dbReference>
<dbReference type="SUPFAM" id="SSF52922">
    <property type="entry name" value="TK C-terminal domain-like"/>
    <property type="match status" value="1"/>
</dbReference>
<feature type="binding site" evidence="12">
    <location>
        <position position="157"/>
    </location>
    <ligand>
        <name>thiamine diphosphate</name>
        <dbReference type="ChEBI" id="CHEBI:58937"/>
    </ligand>
</feature>
<feature type="binding site" evidence="13">
    <location>
        <position position="186"/>
    </location>
    <ligand>
        <name>Mg(2+)</name>
        <dbReference type="ChEBI" id="CHEBI:18420"/>
    </ligand>
</feature>
<dbReference type="InterPro" id="IPR005478">
    <property type="entry name" value="Transketolase_bac-like"/>
</dbReference>
<sequence length="678" mass="73591">MSKDLDQLAISTIRLLSVDQVDAAQSGHPGAPLGLAPAAHAVWKRMRFNPKNTDWINRDRFILSNGHGCALLYSLLFLYGYDLSIQDLKQFRQLGSKTPGHPEAHDVPGVEVTTGPLGQGISNAVGLAIAQKQFAATYNKPDFTLSDSFVYAFLGDGCLMEGISSEASSLAGHLQLNNLIAFWDDNRISIDGDTNVAFTEDVIARYKAYGWHTIEIAHGDTDLDAVSKAVDEAKSIPDKPTLIRLTTTIGFGSLQQGTHGVHGAALKADDVRQLKEKFGFNPDEHFAVPNEVKDYFHEHVKENQKIEAEWNKTLASYVEKYPKEGKELQRRLSGKLPDGWKDALPSYKPSDKAAATRKLSETVLSNLLPVLPELIGGSADLTGSNLTKGTDQAEFQPPANGLGKFSGRYIRYGVREHGMGAIMNGIAAFGANYKNYGGTFLNFVSYASGAVRLSALSHLPVTWVATHDSIGLGEDGPTHQPIETLAHLRAIPNLSVWRPADGNEVSAAYQSAIESTSTPHVIALTRQGVPHLEGSSIENASKGGYTLIKQDKPDVIIVSSGSEVSISRDAIAQLEKAGIKAGLVSLPDFHTFDKQPQSYRLSVLPDGVPILSVEVLSRFGWSKYSHEQFGLDHFGASGKAPDIYKWVEFTPEGVADRAAKTVQFYKGKPILSPLNTAF</sequence>
<feature type="binding site" evidence="11">
    <location>
        <position position="475"/>
    </location>
    <ligand>
        <name>substrate</name>
    </ligand>
</feature>
<feature type="site" description="Important for catalytic activity" evidence="14">
    <location>
        <position position="262"/>
    </location>
</feature>
<dbReference type="AlphaFoldDB" id="A0A1E4RHB5"/>
<feature type="site" description="Important for catalytic activity" evidence="14">
    <location>
        <position position="28"/>
    </location>
</feature>
<dbReference type="PANTHER" id="PTHR43522">
    <property type="entry name" value="TRANSKETOLASE"/>
    <property type="match status" value="1"/>
</dbReference>
<dbReference type="EC" id="2.2.1.1" evidence="4 15"/>
<evidence type="ECO:0000256" key="5">
    <source>
        <dbReference type="ARBA" id="ARBA00022679"/>
    </source>
</evidence>
<dbReference type="RefSeq" id="XP_020075678.1">
    <property type="nucleotide sequence ID" value="XM_020221510.1"/>
</dbReference>
<name>A0A1E4RHB5_9ASCO</name>
<dbReference type="Pfam" id="PF00456">
    <property type="entry name" value="Transketolase_N"/>
    <property type="match status" value="1"/>
</dbReference>
<evidence type="ECO:0000256" key="16">
    <source>
        <dbReference type="SAM" id="Phobius"/>
    </source>
</evidence>
<proteinExistence type="inferred from homology"/>
<evidence type="ECO:0000256" key="6">
    <source>
        <dbReference type="ARBA" id="ARBA00022723"/>
    </source>
</evidence>
<keyword evidence="8 12" id="KW-0786">Thiamine pyrophosphate</keyword>
<dbReference type="InterPro" id="IPR029061">
    <property type="entry name" value="THDP-binding"/>
</dbReference>
<dbReference type="FunFam" id="3.40.50.970:FF:000003">
    <property type="entry name" value="Transketolase"/>
    <property type="match status" value="1"/>
</dbReference>
<keyword evidence="6 13" id="KW-0479">Metal-binding</keyword>
<feature type="binding site" evidence="12">
    <location>
        <position position="67"/>
    </location>
    <ligand>
        <name>thiamine diphosphate</name>
        <dbReference type="ChEBI" id="CHEBI:58937"/>
    </ligand>
</feature>
<evidence type="ECO:0000256" key="10">
    <source>
        <dbReference type="PIRSR" id="PIRSR605478-1"/>
    </source>
</evidence>
<feature type="binding site" evidence="11">
    <location>
        <position position="467"/>
    </location>
    <ligand>
        <name>substrate</name>
    </ligand>
</feature>
<evidence type="ECO:0000256" key="9">
    <source>
        <dbReference type="ARBA" id="ARBA00049473"/>
    </source>
</evidence>
<dbReference type="EMBL" id="KV454542">
    <property type="protein sequence ID" value="ODV66611.1"/>
    <property type="molecule type" value="Genomic_DNA"/>
</dbReference>
<dbReference type="InterPro" id="IPR005474">
    <property type="entry name" value="Transketolase_N"/>
</dbReference>
<comment type="function">
    <text evidence="15">Catalyzes the transfer of a two-carbon ketol group from a ketose donor to an aldose acceptor, via a covalent intermediate with the cofactor thiamine pyrophosphate.</text>
</comment>
<dbReference type="InterPro" id="IPR049557">
    <property type="entry name" value="Transketolase_CS"/>
</dbReference>
<dbReference type="Gene3D" id="3.40.50.970">
    <property type="match status" value="2"/>
</dbReference>
<dbReference type="OrthoDB" id="10267175at2759"/>
<evidence type="ECO:0000256" key="2">
    <source>
        <dbReference type="ARBA" id="ARBA00007131"/>
    </source>
</evidence>
<keyword evidence="16" id="KW-0472">Membrane</keyword>